<name>A0A161P7W3_9BACI</name>
<dbReference type="STRING" id="519424.AZF04_09810"/>
<evidence type="ECO:0000313" key="3">
    <source>
        <dbReference type="EMBL" id="KYG28188.1"/>
    </source>
</evidence>
<sequence length="111" mass="13002">MPEEDLTMHQRLEDHEGRLIALESQRREQEKMNSEIRQKLTDTENTVLKESGRQIDLSQQLLNHVLGNDVNDRKFARERQKFTQQQIWKIVGVVAGSGGLIYLLLENFLTR</sequence>
<keyword evidence="1" id="KW-0175">Coiled coil</keyword>
<keyword evidence="2" id="KW-0472">Membrane</keyword>
<dbReference type="Proteomes" id="UP000075806">
    <property type="component" value="Unassembled WGS sequence"/>
</dbReference>
<evidence type="ECO:0000313" key="4">
    <source>
        <dbReference type="Proteomes" id="UP000075806"/>
    </source>
</evidence>
<feature type="transmembrane region" description="Helical" evidence="2">
    <location>
        <begin position="87"/>
        <end position="105"/>
    </location>
</feature>
<keyword evidence="2" id="KW-0812">Transmembrane</keyword>
<gene>
    <name evidence="3" type="ORF">AZF04_09810</name>
</gene>
<reference evidence="3" key="1">
    <citation type="submission" date="2016-02" db="EMBL/GenBank/DDBJ databases">
        <title>Genome sequence of Bacillus trypoxylicola KCTC 13244(T).</title>
        <authorList>
            <person name="Jeong H."/>
            <person name="Park S.-H."/>
            <person name="Choi S.-K."/>
        </authorList>
    </citation>
    <scope>NUCLEOTIDE SEQUENCE [LARGE SCALE GENOMIC DNA]</scope>
    <source>
        <strain evidence="3">KCTC 13244</strain>
    </source>
</reference>
<comment type="caution">
    <text evidence="3">The sequence shown here is derived from an EMBL/GenBank/DDBJ whole genome shotgun (WGS) entry which is preliminary data.</text>
</comment>
<evidence type="ECO:0000256" key="2">
    <source>
        <dbReference type="SAM" id="Phobius"/>
    </source>
</evidence>
<protein>
    <submittedName>
        <fullName evidence="3">Uncharacterized protein</fullName>
    </submittedName>
</protein>
<keyword evidence="4" id="KW-1185">Reference proteome</keyword>
<dbReference type="EMBL" id="LTAO01000034">
    <property type="protein sequence ID" value="KYG28188.1"/>
    <property type="molecule type" value="Genomic_DNA"/>
</dbReference>
<keyword evidence="2" id="KW-1133">Transmembrane helix</keyword>
<organism evidence="3 4">
    <name type="scientific">Alkalihalobacillus trypoxylicola</name>
    <dbReference type="NCBI Taxonomy" id="519424"/>
    <lineage>
        <taxon>Bacteria</taxon>
        <taxon>Bacillati</taxon>
        <taxon>Bacillota</taxon>
        <taxon>Bacilli</taxon>
        <taxon>Bacillales</taxon>
        <taxon>Bacillaceae</taxon>
        <taxon>Alkalihalobacillus</taxon>
    </lineage>
</organism>
<feature type="coiled-coil region" evidence="1">
    <location>
        <begin position="12"/>
        <end position="46"/>
    </location>
</feature>
<dbReference type="OrthoDB" id="2950288at2"/>
<evidence type="ECO:0000256" key="1">
    <source>
        <dbReference type="SAM" id="Coils"/>
    </source>
</evidence>
<accession>A0A161P7W3</accession>
<dbReference type="AlphaFoldDB" id="A0A161P7W3"/>
<proteinExistence type="predicted"/>